<name>A0ABP7I381_9ACTN</name>
<evidence type="ECO:0008006" key="4">
    <source>
        <dbReference type="Google" id="ProtNLM"/>
    </source>
</evidence>
<feature type="region of interest" description="Disordered" evidence="1">
    <location>
        <begin position="1"/>
        <end position="24"/>
    </location>
</feature>
<organism evidence="2 3">
    <name type="scientific">Streptomyces coacervatus</name>
    <dbReference type="NCBI Taxonomy" id="647381"/>
    <lineage>
        <taxon>Bacteria</taxon>
        <taxon>Bacillati</taxon>
        <taxon>Actinomycetota</taxon>
        <taxon>Actinomycetes</taxon>
        <taxon>Kitasatosporales</taxon>
        <taxon>Streptomycetaceae</taxon>
        <taxon>Streptomyces</taxon>
    </lineage>
</organism>
<reference evidence="3" key="1">
    <citation type="journal article" date="2019" name="Int. J. Syst. Evol. Microbiol.">
        <title>The Global Catalogue of Microorganisms (GCM) 10K type strain sequencing project: providing services to taxonomists for standard genome sequencing and annotation.</title>
        <authorList>
            <consortium name="The Broad Institute Genomics Platform"/>
            <consortium name="The Broad Institute Genome Sequencing Center for Infectious Disease"/>
            <person name="Wu L."/>
            <person name="Ma J."/>
        </authorList>
    </citation>
    <scope>NUCLEOTIDE SEQUENCE [LARGE SCALE GENOMIC DNA]</scope>
    <source>
        <strain evidence="3">JCM 17138</strain>
    </source>
</reference>
<dbReference type="EMBL" id="BAABDE010000020">
    <property type="protein sequence ID" value="GAA3807678.1"/>
    <property type="molecule type" value="Genomic_DNA"/>
</dbReference>
<proteinExistence type="predicted"/>
<gene>
    <name evidence="2" type="ORF">GCM10022403_047250</name>
</gene>
<evidence type="ECO:0000256" key="1">
    <source>
        <dbReference type="SAM" id="MobiDB-lite"/>
    </source>
</evidence>
<dbReference type="Proteomes" id="UP001501009">
    <property type="component" value="Unassembled WGS sequence"/>
</dbReference>
<dbReference type="NCBIfam" id="NF038353">
    <property type="entry name" value="FxLYD_dom"/>
    <property type="match status" value="1"/>
</dbReference>
<accession>A0ABP7I381</accession>
<dbReference type="InterPro" id="IPR047676">
    <property type="entry name" value="FxLYD_dom"/>
</dbReference>
<evidence type="ECO:0000313" key="3">
    <source>
        <dbReference type="Proteomes" id="UP001501009"/>
    </source>
</evidence>
<evidence type="ECO:0000313" key="2">
    <source>
        <dbReference type="EMBL" id="GAA3807678.1"/>
    </source>
</evidence>
<keyword evidence="3" id="KW-1185">Reference proteome</keyword>
<sequence length="94" mass="9613">MKNGIDATGDVHLGVPTPADGGRSSVQVTVHNTADSAKSFAVQVNFRDGDGNLLDATVVTVGDVGSGKDGTATARSNRKLSGTIRAEVGRAVRY</sequence>
<comment type="caution">
    <text evidence="2">The sequence shown here is derived from an EMBL/GenBank/DDBJ whole genome shotgun (WGS) entry which is preliminary data.</text>
</comment>
<protein>
    <recommendedName>
        <fullName evidence="4">CARDB domain-containing protein</fullName>
    </recommendedName>
</protein>